<dbReference type="FunFam" id="2.70.150.10:FF:000002">
    <property type="entry name" value="Copper-transporting ATPase 1, putative"/>
    <property type="match status" value="1"/>
</dbReference>
<dbReference type="InterPro" id="IPR006121">
    <property type="entry name" value="HMA_dom"/>
</dbReference>
<evidence type="ECO:0000256" key="5">
    <source>
        <dbReference type="ARBA" id="ARBA00022723"/>
    </source>
</evidence>
<dbReference type="Gene3D" id="3.40.50.1000">
    <property type="entry name" value="HAD superfamily/HAD-like"/>
    <property type="match status" value="1"/>
</dbReference>
<dbReference type="EMBL" id="FOAD01000001">
    <property type="protein sequence ID" value="SEK65101.1"/>
    <property type="molecule type" value="Genomic_DNA"/>
</dbReference>
<dbReference type="InterPro" id="IPR044492">
    <property type="entry name" value="P_typ_ATPase_HD_dom"/>
</dbReference>
<evidence type="ECO:0000256" key="8">
    <source>
        <dbReference type="ARBA" id="ARBA00022840"/>
    </source>
</evidence>
<dbReference type="SUPFAM" id="SSF56784">
    <property type="entry name" value="HAD-like"/>
    <property type="match status" value="1"/>
</dbReference>
<dbReference type="InterPro" id="IPR023298">
    <property type="entry name" value="ATPase_P-typ_TM_dom_sf"/>
</dbReference>
<feature type="transmembrane region" description="Helical" evidence="13">
    <location>
        <begin position="183"/>
        <end position="202"/>
    </location>
</feature>
<evidence type="ECO:0000256" key="11">
    <source>
        <dbReference type="ARBA" id="ARBA00023065"/>
    </source>
</evidence>
<dbReference type="GO" id="GO:0016887">
    <property type="term" value="F:ATP hydrolysis activity"/>
    <property type="evidence" value="ECO:0007669"/>
    <property type="project" value="InterPro"/>
</dbReference>
<dbReference type="InterPro" id="IPR027256">
    <property type="entry name" value="P-typ_ATPase_IB"/>
</dbReference>
<keyword evidence="8" id="KW-0067">ATP-binding</keyword>
<dbReference type="NCBIfam" id="TIGR01494">
    <property type="entry name" value="ATPase_P-type"/>
    <property type="match status" value="2"/>
</dbReference>
<dbReference type="PROSITE" id="PS01229">
    <property type="entry name" value="COF_2"/>
    <property type="match status" value="1"/>
</dbReference>
<keyword evidence="11" id="KW-0406">Ion transport</keyword>
<dbReference type="SUPFAM" id="SSF81665">
    <property type="entry name" value="Calcium ATPase, transmembrane domain M"/>
    <property type="match status" value="1"/>
</dbReference>
<keyword evidence="7" id="KW-0547">Nucleotide-binding</keyword>
<dbReference type="PANTHER" id="PTHR48085">
    <property type="entry name" value="CADMIUM/ZINC-TRANSPORTING ATPASE HMA2-RELATED"/>
    <property type="match status" value="1"/>
</dbReference>
<dbReference type="SFLD" id="SFLDG00002">
    <property type="entry name" value="C1.7:_P-type_atpase_like"/>
    <property type="match status" value="1"/>
</dbReference>
<evidence type="ECO:0000259" key="14">
    <source>
        <dbReference type="PROSITE" id="PS50846"/>
    </source>
</evidence>
<dbReference type="CDD" id="cd00371">
    <property type="entry name" value="HMA"/>
    <property type="match status" value="2"/>
</dbReference>
<dbReference type="InterPro" id="IPR036163">
    <property type="entry name" value="HMA_dom_sf"/>
</dbReference>
<dbReference type="InterPro" id="IPR006122">
    <property type="entry name" value="HMA_Cu_ion-bd"/>
</dbReference>
<dbReference type="InterPro" id="IPR018303">
    <property type="entry name" value="ATPase_P-typ_P_site"/>
</dbReference>
<evidence type="ECO:0000256" key="2">
    <source>
        <dbReference type="ARBA" id="ARBA00006024"/>
    </source>
</evidence>
<dbReference type="InterPro" id="IPR001757">
    <property type="entry name" value="P_typ_ATPase"/>
</dbReference>
<dbReference type="Gene3D" id="2.70.150.10">
    <property type="entry name" value="Calcium-transporting ATPase, cytoplasmic transduction domain A"/>
    <property type="match status" value="1"/>
</dbReference>
<accession>A0A1H7IRI6</accession>
<dbReference type="SUPFAM" id="SSF81653">
    <property type="entry name" value="Calcium ATPase, transduction domain A"/>
    <property type="match status" value="1"/>
</dbReference>
<keyword evidence="9" id="KW-1278">Translocase</keyword>
<keyword evidence="4 13" id="KW-0812">Transmembrane</keyword>
<keyword evidence="3" id="KW-0813">Transport</keyword>
<feature type="domain" description="HMA" evidence="14">
    <location>
        <begin position="86"/>
        <end position="152"/>
    </location>
</feature>
<evidence type="ECO:0000313" key="15">
    <source>
        <dbReference type="EMBL" id="SEK65101.1"/>
    </source>
</evidence>
<keyword evidence="5" id="KW-0479">Metal-binding</keyword>
<evidence type="ECO:0000256" key="1">
    <source>
        <dbReference type="ARBA" id="ARBA00004141"/>
    </source>
</evidence>
<evidence type="ECO:0000256" key="7">
    <source>
        <dbReference type="ARBA" id="ARBA00022741"/>
    </source>
</evidence>
<evidence type="ECO:0000256" key="4">
    <source>
        <dbReference type="ARBA" id="ARBA00022692"/>
    </source>
</evidence>
<comment type="similarity">
    <text evidence="2">Belongs to the cation transport ATPase (P-type) (TC 3.A.3) family. Type IB subfamily.</text>
</comment>
<keyword evidence="10 13" id="KW-1133">Transmembrane helix</keyword>
<dbReference type="InterPro" id="IPR023299">
    <property type="entry name" value="ATPase_P-typ_cyto_dom_N"/>
</dbReference>
<evidence type="ECO:0000313" key="16">
    <source>
        <dbReference type="Proteomes" id="UP000183894"/>
    </source>
</evidence>
<dbReference type="AlphaFoldDB" id="A0A1H7IRI6"/>
<dbReference type="GO" id="GO:0005507">
    <property type="term" value="F:copper ion binding"/>
    <property type="evidence" value="ECO:0007669"/>
    <property type="project" value="InterPro"/>
</dbReference>
<dbReference type="Proteomes" id="UP000183894">
    <property type="component" value="Unassembled WGS sequence"/>
</dbReference>
<dbReference type="PRINTS" id="PR00941">
    <property type="entry name" value="CDATPASE"/>
</dbReference>
<dbReference type="NCBIfam" id="TIGR00003">
    <property type="entry name" value="copper ion binding protein"/>
    <property type="match status" value="1"/>
</dbReference>
<dbReference type="InterPro" id="IPR059000">
    <property type="entry name" value="ATPase_P-type_domA"/>
</dbReference>
<feature type="transmembrane region" description="Helical" evidence="13">
    <location>
        <begin position="469"/>
        <end position="494"/>
    </location>
</feature>
<dbReference type="SFLD" id="SFLDS00003">
    <property type="entry name" value="Haloacid_Dehalogenase"/>
    <property type="match status" value="1"/>
</dbReference>
<evidence type="ECO:0000256" key="6">
    <source>
        <dbReference type="ARBA" id="ARBA00022737"/>
    </source>
</evidence>
<dbReference type="InterPro" id="IPR036412">
    <property type="entry name" value="HAD-like_sf"/>
</dbReference>
<evidence type="ECO:0000256" key="3">
    <source>
        <dbReference type="ARBA" id="ARBA00022448"/>
    </source>
</evidence>
<dbReference type="PROSITE" id="PS50846">
    <property type="entry name" value="HMA_2"/>
    <property type="match status" value="2"/>
</dbReference>
<dbReference type="PRINTS" id="PR00119">
    <property type="entry name" value="CATATPASE"/>
</dbReference>
<comment type="subcellular location">
    <subcellularLocation>
        <location evidence="1">Membrane</location>
        <topology evidence="1">Multi-pass membrane protein</topology>
    </subcellularLocation>
</comment>
<dbReference type="Pfam" id="PF00702">
    <property type="entry name" value="Hydrolase"/>
    <property type="match status" value="1"/>
</dbReference>
<evidence type="ECO:0000256" key="13">
    <source>
        <dbReference type="SAM" id="Phobius"/>
    </source>
</evidence>
<evidence type="ECO:0000256" key="9">
    <source>
        <dbReference type="ARBA" id="ARBA00022967"/>
    </source>
</evidence>
<dbReference type="InterPro" id="IPR051014">
    <property type="entry name" value="Cation_Transport_ATPase_IB"/>
</dbReference>
<dbReference type="GO" id="GO:0019829">
    <property type="term" value="F:ATPase-coupled monoatomic cation transmembrane transporter activity"/>
    <property type="evidence" value="ECO:0007669"/>
    <property type="project" value="InterPro"/>
</dbReference>
<name>A0A1H7IRI6_HALLR</name>
<keyword evidence="6" id="KW-0677">Repeat</keyword>
<keyword evidence="12 13" id="KW-0472">Membrane</keyword>
<gene>
    <name evidence="15" type="ORF">SAMN04488691_101998</name>
</gene>
<evidence type="ECO:0000256" key="12">
    <source>
        <dbReference type="ARBA" id="ARBA00023136"/>
    </source>
</evidence>
<dbReference type="GO" id="GO:0005524">
    <property type="term" value="F:ATP binding"/>
    <property type="evidence" value="ECO:0007669"/>
    <property type="project" value="UniProtKB-KW"/>
</dbReference>
<sequence>METNAPGSDAISPRTVTLDVPGMDCPSCAEKIVNSVSTLDGVVAVEPQVMTGTVHVEYRPEKVEVDALVERVQAAGYDVESRDDLQTERFDVPTMDCASCAGKIENALDGVAGIVERETLPTTGTVIVTFDPEQTSRGDLVAAIESAGYEVEDIGTDVSAEDDLVEESRARDVWLSPRALKTWFAGGLLLVGLVLEFLLSGLDVTLVSLVGREFGTAELFYFAGAVISGEQILRNGYYSTRTRSLDIDLLMSLGIIGAISASVVFGEALYLEAGMLAVLFSVAELMEEYAMDRARSSLRELMDLSPTTATVRRDGEETTVPVEELRVGDLVVVRPGDRIPADGSVVEGESAVNQAPITGESAPVDKTDGDEVYAGTINEEGYLEVEVTAAAEDSTLARIIELVEDAQRDKTDHEQFVDRFAGKYTPVVVTLAVLITVVPPLLIDSAISLNLAGQSLVFTGEWATWFKRGLALLVLSCPCALVISTPVSVVSGITSAAKNGVLIKGGTHLESVGTVGAVAFDKTGTLTHGQLTVTDVVPTEGESRGSVLSVAASLEARSEHPIAEAIVDAAQEEAIETRDVSGFESLTGKGVRAEVDNETYFAGKPALFEELGLSLEGTRTLSDGGVAVSDSGSANAAAGGTIEDLQADGKTVILVGTEERIVGVVAVADEVRPEAKRTVERLHDLGVERVVMLTGDNEVTARAVGEMAGVDEVRAELLPEEKAEAVAALDEEFGGVMMVGDGVNDAPALATATVGVAMGAAGTDTAVESADVALMGDELSKLPYLYALSGKANGVIRENIWASIGVKALLAVGVPFGLVNVAVAVVVGDMGMSLGVTTNALRLARIKPDRLE</sequence>
<dbReference type="InterPro" id="IPR008250">
    <property type="entry name" value="ATPase_P-typ_transduc_dom_A_sf"/>
</dbReference>
<feature type="transmembrane region" description="Helical" evidence="13">
    <location>
        <begin position="808"/>
        <end position="827"/>
    </location>
</feature>
<dbReference type="NCBIfam" id="TIGR01525">
    <property type="entry name" value="ATPase-IB_hvy"/>
    <property type="match status" value="1"/>
</dbReference>
<reference evidence="15 16" key="1">
    <citation type="submission" date="2016-10" db="EMBL/GenBank/DDBJ databases">
        <authorList>
            <person name="de Groot N.N."/>
        </authorList>
    </citation>
    <scope>NUCLEOTIDE SEQUENCE [LARGE SCALE GENOMIC DNA]</scope>
    <source>
        <strain evidence="15 16">CDM_5</strain>
    </source>
</reference>
<feature type="transmembrane region" description="Helical" evidence="13">
    <location>
        <begin position="427"/>
        <end position="449"/>
    </location>
</feature>
<dbReference type="SUPFAM" id="SSF55008">
    <property type="entry name" value="HMA, heavy metal-associated domain"/>
    <property type="match status" value="2"/>
</dbReference>
<dbReference type="SFLD" id="SFLDF00027">
    <property type="entry name" value="p-type_atpase"/>
    <property type="match status" value="1"/>
</dbReference>
<organism evidence="15 16">
    <name type="scientific">Haloferax larsenii</name>
    <dbReference type="NCBI Taxonomy" id="302484"/>
    <lineage>
        <taxon>Archaea</taxon>
        <taxon>Methanobacteriati</taxon>
        <taxon>Methanobacteriota</taxon>
        <taxon>Stenosarchaea group</taxon>
        <taxon>Halobacteria</taxon>
        <taxon>Halobacteriales</taxon>
        <taxon>Haloferacaceae</taxon>
        <taxon>Haloferax</taxon>
    </lineage>
</organism>
<dbReference type="Gene3D" id="3.30.70.100">
    <property type="match status" value="2"/>
</dbReference>
<feature type="transmembrane region" description="Helical" evidence="13">
    <location>
        <begin position="245"/>
        <end position="263"/>
    </location>
</feature>
<evidence type="ECO:0000256" key="10">
    <source>
        <dbReference type="ARBA" id="ARBA00022989"/>
    </source>
</evidence>
<protein>
    <submittedName>
        <fullName evidence="15">Cd2+/Zn2+-exporting ATPase</fullName>
    </submittedName>
</protein>
<feature type="domain" description="HMA" evidence="14">
    <location>
        <begin position="14"/>
        <end position="80"/>
    </location>
</feature>
<dbReference type="RefSeq" id="WP_074792427.1">
    <property type="nucleotide sequence ID" value="NZ_FOAD01000001.1"/>
</dbReference>
<dbReference type="PANTHER" id="PTHR48085:SF5">
    <property type="entry name" value="CADMIUM_ZINC-TRANSPORTING ATPASE HMA4-RELATED"/>
    <property type="match status" value="1"/>
</dbReference>
<dbReference type="Pfam" id="PF00403">
    <property type="entry name" value="HMA"/>
    <property type="match status" value="2"/>
</dbReference>
<dbReference type="PROSITE" id="PS00154">
    <property type="entry name" value="ATPASE_E1_E2"/>
    <property type="match status" value="1"/>
</dbReference>
<dbReference type="OrthoDB" id="8588at2157"/>
<dbReference type="GO" id="GO:0016020">
    <property type="term" value="C:membrane"/>
    <property type="evidence" value="ECO:0007669"/>
    <property type="project" value="UniProtKB-SubCell"/>
</dbReference>
<dbReference type="Pfam" id="PF00122">
    <property type="entry name" value="E1-E2_ATPase"/>
    <property type="match status" value="1"/>
</dbReference>
<proteinExistence type="inferred from homology"/>
<dbReference type="Gene3D" id="3.40.1110.10">
    <property type="entry name" value="Calcium-transporting ATPase, cytoplasmic domain N"/>
    <property type="match status" value="1"/>
</dbReference>
<dbReference type="InterPro" id="IPR023214">
    <property type="entry name" value="HAD_sf"/>
</dbReference>